<evidence type="ECO:0000313" key="1">
    <source>
        <dbReference type="EMBL" id="ACM36982.1"/>
    </source>
</evidence>
<evidence type="ECO:0000313" key="2">
    <source>
        <dbReference type="Proteomes" id="UP000001596"/>
    </source>
</evidence>
<dbReference type="KEGG" id="avi:Avi_2748"/>
<proteinExistence type="predicted"/>
<dbReference type="EMBL" id="CP000633">
    <property type="protein sequence ID" value="ACM36982.1"/>
    <property type="molecule type" value="Genomic_DNA"/>
</dbReference>
<sequence length="910" mass="100646">MVRPERDTLTSSDLPDRLYLSGYVRLSNTGFALPAYQVKPGTNAWYAALPSVSGDHVSEITGFELLKEGKVEPFDTGILAGPGDAWRDIFLWAERAYAGRPAEIHAALEEFREDLLEVAPLSWLDLALPAEARDTDRIATVVQAFLEEKLGKDRGMAHYVSLVVRPGILIELRKAILLDPTSEGTLSLDGLSVKPHGRSSFEIAIASGLSRSFDPASAEDFRQAVETFAGRLGTTVDVKGLEAVLGARIAGPETMLAPPASRISSRLTRRDAPNVLIIAADPRAQAISRHLEPPPSIQFNSGTVWEGDYRVKRSRDLTSLSAPGDGVILIVDTVAAGNWPKSLSGFGVIIWLAGNEALSDDRVSRISELVRRREESLFLIAPAPPSDAPSIIMEQRSRLEQILGQASAVIDTTLARSPFWTGQTRRSIDRRMADMVATVGVLAASADDVREDMVKRGHSRQVHAVSLSIGERRSGYEMASELNATGLRGMQADRRMSSRYRFEIAEKGIGAVRNAIVDITPLVTDFERFGEATFLEIVGRRESWFDKSLITGVSDRLMESLDARALSVGLKDRDGTPLMVLTAEAPRLAAIREAHRSGLSIARYTDIGAIRSAAIDGKRLELPGEMRLGKLFRLPQNQGLVTRGLDTRDVVRVDERDWLDIRSSGTSGLDSQARLYRPNARSRDDGREIAIPVAAVWDGIRGRDPVALQLFERFPELRERAELGGKRPSDLVAAWTTPSRAAERWVIEDGRIPAEAGLLREGEVPAQRLFFIDGDEAVPCFVFSRLFAVWAKSLLPASTSWASRFQVSRTFDAFPFPLCFRIERPSEGQPQLRFSKGHRRLAELGHRLRYEFMDDGRRPATRGVEDERVGQQMELLEELDEILLGEMGMPLRASNLDILEALLERNRARL</sequence>
<accession>B9JXK5</accession>
<organism evidence="1 2">
    <name type="scientific">Allorhizobium ampelinum (strain ATCC BAA-846 / DSM 112012 / S4)</name>
    <name type="common">Agrobacterium vitis (strain S4)</name>
    <dbReference type="NCBI Taxonomy" id="311402"/>
    <lineage>
        <taxon>Bacteria</taxon>
        <taxon>Pseudomonadati</taxon>
        <taxon>Pseudomonadota</taxon>
        <taxon>Alphaproteobacteria</taxon>
        <taxon>Hyphomicrobiales</taxon>
        <taxon>Rhizobiaceae</taxon>
        <taxon>Rhizobium/Agrobacterium group</taxon>
        <taxon>Allorhizobium</taxon>
        <taxon>Allorhizobium ampelinum</taxon>
    </lineage>
</organism>
<name>B9JXK5_ALLAM</name>
<dbReference type="Proteomes" id="UP000001596">
    <property type="component" value="Chromosome 1"/>
</dbReference>
<dbReference type="STRING" id="311402.Avi_2748"/>
<gene>
    <name evidence="1" type="ordered locus">Avi_2748</name>
</gene>
<protein>
    <submittedName>
        <fullName evidence="1">Uncharacterized protein</fullName>
    </submittedName>
</protein>
<keyword evidence="2" id="KW-1185">Reference proteome</keyword>
<dbReference type="AlphaFoldDB" id="B9JXK5"/>
<reference evidence="1 2" key="1">
    <citation type="journal article" date="2009" name="J. Bacteriol.">
        <title>Genome sequences of three Agrobacterium biovars help elucidate the evolution of multichromosome genomes in bacteria.</title>
        <authorList>
            <person name="Slater S.C."/>
            <person name="Goldman B.S."/>
            <person name="Goodner B."/>
            <person name="Setubal J.C."/>
            <person name="Farrand S.K."/>
            <person name="Nester E.W."/>
            <person name="Burr T.J."/>
            <person name="Banta L."/>
            <person name="Dickerman A.W."/>
            <person name="Paulsen I."/>
            <person name="Otten L."/>
            <person name="Suen G."/>
            <person name="Welch R."/>
            <person name="Almeida N.F."/>
            <person name="Arnold F."/>
            <person name="Burton O.T."/>
            <person name="Du Z."/>
            <person name="Ewing A."/>
            <person name="Godsy E."/>
            <person name="Heisel S."/>
            <person name="Houmiel K.L."/>
            <person name="Jhaveri J."/>
            <person name="Lu J."/>
            <person name="Miller N.M."/>
            <person name="Norton S."/>
            <person name="Chen Q."/>
            <person name="Phoolcharoen W."/>
            <person name="Ohlin V."/>
            <person name="Ondrusek D."/>
            <person name="Pride N."/>
            <person name="Stricklin S.L."/>
            <person name="Sun J."/>
            <person name="Wheeler C."/>
            <person name="Wilson L."/>
            <person name="Zhu H."/>
            <person name="Wood D.W."/>
        </authorList>
    </citation>
    <scope>NUCLEOTIDE SEQUENCE [LARGE SCALE GENOMIC DNA]</scope>
    <source>
        <strain evidence="2">S4 / ATCC BAA-846</strain>
    </source>
</reference>
<dbReference type="HOGENOM" id="CLU_319270_0_0_5"/>